<keyword evidence="4 8" id="KW-0812">Transmembrane</keyword>
<sequence length="537" mass="59642">MVQTGPAFPGRSPGSSTDGPRPEPSEESTDEPGRPEQQSFDWWAPSGEHPMEQPVIPAPRRSPEEPPTERIIVDGGNSRSTVVLPYIPSAKASRTRPLRAWMLALPIDLAALLAPITWSQQFWKGTVAVAVITVGAFMIGGLYRARRHLSVLDELPQIYFRFLAATAAVAIVVAGRHNSINYIDGFLRLAGISAVLLLPARAISRAAVLYARRKRLVEHSAIIVGGGPIAIELARLLRRYPQYGLRFAGFVDVPSTAHNKKESMPLVGEVESLEELVRYTECDVVIIADIDCSENRLLRAVRAPGMARTDLWMVPRLREFPGSVGSPDHIGAIPVVPLRQPTLSGPKWAVKRSTDVFFSGLALLLLSPILAFCAIGTFLEGGRGIIFKQQRIGRYGKPFNVLKFRSMRPVDDTESQTNWNIGHDPRVGPFGKFMRRTSLDELPQLWNILRGDMTVVGPRPERPYFVDRFSVDYPEYAMRHRVPVGLTGLAQVSGLRGDTPISDRARFDNYYIENWSLWLDVKVILRTVGEVFRGGGR</sequence>
<dbReference type="Proteomes" id="UP000637628">
    <property type="component" value="Unassembled WGS sequence"/>
</dbReference>
<dbReference type="Pfam" id="PF13727">
    <property type="entry name" value="CoA_binding_3"/>
    <property type="match status" value="1"/>
</dbReference>
<evidence type="ECO:0000313" key="11">
    <source>
        <dbReference type="Proteomes" id="UP000637628"/>
    </source>
</evidence>
<dbReference type="Gene3D" id="3.40.50.720">
    <property type="entry name" value="NAD(P)-binding Rossmann-like Domain"/>
    <property type="match status" value="1"/>
</dbReference>
<feature type="transmembrane region" description="Helical" evidence="8">
    <location>
        <begin position="186"/>
        <end position="204"/>
    </location>
</feature>
<feature type="transmembrane region" description="Helical" evidence="8">
    <location>
        <begin position="356"/>
        <end position="379"/>
    </location>
</feature>
<keyword evidence="11" id="KW-1185">Reference proteome</keyword>
<evidence type="ECO:0000256" key="2">
    <source>
        <dbReference type="ARBA" id="ARBA00006464"/>
    </source>
</evidence>
<name>A0ABQ3Z3B5_9ACTN</name>
<comment type="caution">
    <text evidence="10">The sequence shown here is derived from an EMBL/GenBank/DDBJ whole genome shotgun (WGS) entry which is preliminary data.</text>
</comment>
<evidence type="ECO:0000256" key="5">
    <source>
        <dbReference type="ARBA" id="ARBA00022989"/>
    </source>
</evidence>
<feature type="transmembrane region" description="Helical" evidence="8">
    <location>
        <begin position="98"/>
        <end position="116"/>
    </location>
</feature>
<gene>
    <name evidence="10" type="primary">wcaJ</name>
    <name evidence="10" type="ORF">Adu01nite_56640</name>
</gene>
<dbReference type="NCBIfam" id="TIGR03025">
    <property type="entry name" value="EPS_sugtrans"/>
    <property type="match status" value="1"/>
</dbReference>
<dbReference type="Pfam" id="PF02397">
    <property type="entry name" value="Bac_transf"/>
    <property type="match status" value="1"/>
</dbReference>
<feature type="transmembrane region" description="Helical" evidence="8">
    <location>
        <begin position="122"/>
        <end position="143"/>
    </location>
</feature>
<reference evidence="10 11" key="1">
    <citation type="submission" date="2021-01" db="EMBL/GenBank/DDBJ databases">
        <title>Whole genome shotgun sequence of Actinoplanes durhamensis NBRC 14914.</title>
        <authorList>
            <person name="Komaki H."/>
            <person name="Tamura T."/>
        </authorList>
    </citation>
    <scope>NUCLEOTIDE SEQUENCE [LARGE SCALE GENOMIC DNA]</scope>
    <source>
        <strain evidence="10 11">NBRC 14914</strain>
    </source>
</reference>
<protein>
    <submittedName>
        <fullName evidence="10">UDP-phosphate galactose phosphotransferase</fullName>
    </submittedName>
</protein>
<evidence type="ECO:0000256" key="3">
    <source>
        <dbReference type="ARBA" id="ARBA00022679"/>
    </source>
</evidence>
<organism evidence="10 11">
    <name type="scientific">Paractinoplanes durhamensis</name>
    <dbReference type="NCBI Taxonomy" id="113563"/>
    <lineage>
        <taxon>Bacteria</taxon>
        <taxon>Bacillati</taxon>
        <taxon>Actinomycetota</taxon>
        <taxon>Actinomycetes</taxon>
        <taxon>Micromonosporales</taxon>
        <taxon>Micromonosporaceae</taxon>
        <taxon>Paractinoplanes</taxon>
    </lineage>
</organism>
<evidence type="ECO:0000256" key="1">
    <source>
        <dbReference type="ARBA" id="ARBA00004141"/>
    </source>
</evidence>
<feature type="compositionally biased region" description="Basic and acidic residues" evidence="7">
    <location>
        <begin position="61"/>
        <end position="72"/>
    </location>
</feature>
<dbReference type="EMBL" id="BOML01000043">
    <property type="protein sequence ID" value="GIE04314.1"/>
    <property type="molecule type" value="Genomic_DNA"/>
</dbReference>
<feature type="region of interest" description="Disordered" evidence="7">
    <location>
        <begin position="1"/>
        <end position="74"/>
    </location>
</feature>
<comment type="subcellular location">
    <subcellularLocation>
        <location evidence="1">Membrane</location>
        <topology evidence="1">Multi-pass membrane protein</topology>
    </subcellularLocation>
</comment>
<dbReference type="InterPro" id="IPR003362">
    <property type="entry name" value="Bact_transf"/>
</dbReference>
<dbReference type="PANTHER" id="PTHR30576:SF0">
    <property type="entry name" value="UNDECAPRENYL-PHOSPHATE N-ACETYLGALACTOSAMINYL 1-PHOSPHATE TRANSFERASE-RELATED"/>
    <property type="match status" value="1"/>
</dbReference>
<evidence type="ECO:0000256" key="8">
    <source>
        <dbReference type="SAM" id="Phobius"/>
    </source>
</evidence>
<feature type="transmembrane region" description="Helical" evidence="8">
    <location>
        <begin position="155"/>
        <end position="174"/>
    </location>
</feature>
<evidence type="ECO:0000256" key="6">
    <source>
        <dbReference type="ARBA" id="ARBA00023136"/>
    </source>
</evidence>
<comment type="similarity">
    <text evidence="2">Belongs to the bacterial sugar transferase family.</text>
</comment>
<proteinExistence type="inferred from homology"/>
<accession>A0ABQ3Z3B5</accession>
<keyword evidence="5 8" id="KW-1133">Transmembrane helix</keyword>
<evidence type="ECO:0000313" key="10">
    <source>
        <dbReference type="EMBL" id="GIE04314.1"/>
    </source>
</evidence>
<feature type="domain" description="Bacterial sugar transferase" evidence="9">
    <location>
        <begin position="351"/>
        <end position="532"/>
    </location>
</feature>
<dbReference type="InterPro" id="IPR017475">
    <property type="entry name" value="EPS_sugar_tfrase"/>
</dbReference>
<dbReference type="PANTHER" id="PTHR30576">
    <property type="entry name" value="COLANIC BIOSYNTHESIS UDP-GLUCOSE LIPID CARRIER TRANSFERASE"/>
    <property type="match status" value="1"/>
</dbReference>
<keyword evidence="6 8" id="KW-0472">Membrane</keyword>
<evidence type="ECO:0000256" key="4">
    <source>
        <dbReference type="ARBA" id="ARBA00022692"/>
    </source>
</evidence>
<evidence type="ECO:0000259" key="9">
    <source>
        <dbReference type="Pfam" id="PF02397"/>
    </source>
</evidence>
<evidence type="ECO:0000256" key="7">
    <source>
        <dbReference type="SAM" id="MobiDB-lite"/>
    </source>
</evidence>
<keyword evidence="3" id="KW-0808">Transferase</keyword>